<dbReference type="HOGENOM" id="CLU_000022_69_2_6"/>
<comment type="similarity">
    <text evidence="2 10">Belongs to the thiolase-like superfamily. Beta-ketoacyl-ACP synthases family.</text>
</comment>
<organism evidence="12 13">
    <name type="scientific">Marinobacter salarius</name>
    <dbReference type="NCBI Taxonomy" id="1420917"/>
    <lineage>
        <taxon>Bacteria</taxon>
        <taxon>Pseudomonadati</taxon>
        <taxon>Pseudomonadota</taxon>
        <taxon>Gammaproteobacteria</taxon>
        <taxon>Pseudomonadales</taxon>
        <taxon>Marinobacteraceae</taxon>
        <taxon>Marinobacter</taxon>
    </lineage>
</organism>
<dbReference type="Pfam" id="PF02801">
    <property type="entry name" value="Ketoacyl-synt_C"/>
    <property type="match status" value="1"/>
</dbReference>
<keyword evidence="8" id="KW-0012">Acyltransferase</keyword>
<evidence type="ECO:0000256" key="8">
    <source>
        <dbReference type="ARBA" id="ARBA00023315"/>
    </source>
</evidence>
<accession>W5YRR2</accession>
<dbReference type="NCBIfam" id="NF004970">
    <property type="entry name" value="PRK06333.1"/>
    <property type="match status" value="1"/>
</dbReference>
<dbReference type="SUPFAM" id="SSF53901">
    <property type="entry name" value="Thiolase-like"/>
    <property type="match status" value="2"/>
</dbReference>
<protein>
    <recommendedName>
        <fullName evidence="9">Beta-ketoacyl-ACP synthase II</fullName>
        <ecNumber evidence="9">2.3.1.179</ecNumber>
    </recommendedName>
</protein>
<evidence type="ECO:0000256" key="9">
    <source>
        <dbReference type="NCBIfam" id="TIGR03150"/>
    </source>
</evidence>
<dbReference type="NCBIfam" id="TIGR03150">
    <property type="entry name" value="fabF"/>
    <property type="match status" value="1"/>
</dbReference>
<dbReference type="GO" id="GO:0004315">
    <property type="term" value="F:3-oxoacyl-[acyl-carrier-protein] synthase activity"/>
    <property type="evidence" value="ECO:0007669"/>
    <property type="project" value="UniProtKB-UniRule"/>
</dbReference>
<name>W5YRR2_9GAMM</name>
<gene>
    <name evidence="12" type="ORF">AU15_10450</name>
</gene>
<comment type="pathway">
    <text evidence="1">Lipid metabolism; fatty acid biosynthesis.</text>
</comment>
<sequence length="606" mass="64342">MAKRRVVITGMGMLSPLGNDVDSSWDGIRSGRSGIAGIDRFDTTGYNTRIGGGIKNLDMEPYLSTKDARKLDAFIHYGLIAAQQAVDASGLDEYTDLDRERVGVAIGSGIGGLEYIEKNVITMEKSGPRKVSPFFVPASVINMISGNVAIRFGYKGPNIAIVTACTTGTHNIGYAARTIAYGDADVMLAGGSEMATTRSSIAAFSAARALSTRNDEPEKASRPWDRGRDGFVLSDGAGVLVLEDLEHAKRRGATIHGEVIGFGMSDDAFHITAPPENGEGAARSMKNAIRDAGLGANDIDYINAHGTSTLVGDLAEVSAVKSVFADHAYTLAVSSTKSMTGHLLGAAGAIEAIFSVLAIREGVLPPTINLDDPDDGCDLDFVAGKSRKADVRVALSNSFGFGGTNGTLIFRRYEADRVVLNVIRPDGNGISATDRGLAYGDGLFETIRMRGRQALLRSHHLDRMVADAGRLGIPVERSDLDAEITRSGCDLASRYGNDGWVLKLVLTRGSGGRGYRLPVECVPNLIVTSSPMPTLPAPGGVVAALSQFPLTVNPRLAGIKTLNRLEQVMASREFSGEEFELIMRMPTGSCLRGREPTLLSGWRASG</sequence>
<dbReference type="UniPathway" id="UPA00094"/>
<evidence type="ECO:0000256" key="1">
    <source>
        <dbReference type="ARBA" id="ARBA00005194"/>
    </source>
</evidence>
<reference evidence="12 13" key="1">
    <citation type="journal article" date="2014" name="Genome Announc.">
        <title>Draft Genome Sequences of Marinobacter similis A3d10T and Marinobacter salarius R9SW1T.</title>
        <authorList>
            <person name="Ivanova E.P."/>
            <person name="Ng H.J."/>
            <person name="Webb H.K."/>
            <person name="Feng G."/>
            <person name="Oshima K."/>
            <person name="Hattori M."/>
            <person name="Ohkuma M."/>
            <person name="Sergeev A.F."/>
            <person name="Mikhailov V.V."/>
            <person name="Crawford R.J."/>
            <person name="Sawabe T."/>
        </authorList>
    </citation>
    <scope>NUCLEOTIDE SEQUENCE [LARGE SCALE GENOMIC DNA]</scope>
    <source>
        <strain evidence="13">A3d10 and R9SW1</strain>
    </source>
</reference>
<dbReference type="GO" id="GO:0005829">
    <property type="term" value="C:cytosol"/>
    <property type="evidence" value="ECO:0007669"/>
    <property type="project" value="TreeGrafter"/>
</dbReference>
<dbReference type="InterPro" id="IPR001544">
    <property type="entry name" value="Aminotrans_IV"/>
</dbReference>
<dbReference type="NCBIfam" id="NF005589">
    <property type="entry name" value="PRK07314.1"/>
    <property type="match status" value="1"/>
</dbReference>
<dbReference type="Pfam" id="PF00109">
    <property type="entry name" value="ketoacyl-synt"/>
    <property type="match status" value="1"/>
</dbReference>
<keyword evidence="5" id="KW-0276">Fatty acid metabolism</keyword>
<evidence type="ECO:0000256" key="6">
    <source>
        <dbReference type="ARBA" id="ARBA00023098"/>
    </source>
</evidence>
<dbReference type="SUPFAM" id="SSF56752">
    <property type="entry name" value="D-aminoacid aminotransferase-like PLP-dependent enzymes"/>
    <property type="match status" value="1"/>
</dbReference>
<dbReference type="InterPro" id="IPR016039">
    <property type="entry name" value="Thiolase-like"/>
</dbReference>
<dbReference type="Pfam" id="PF01063">
    <property type="entry name" value="Aminotran_4"/>
    <property type="match status" value="1"/>
</dbReference>
<dbReference type="InterPro" id="IPR036038">
    <property type="entry name" value="Aminotransferase-like"/>
</dbReference>
<dbReference type="PANTHER" id="PTHR11712:SF336">
    <property type="entry name" value="3-OXOACYL-[ACYL-CARRIER-PROTEIN] SYNTHASE, MITOCHONDRIAL"/>
    <property type="match status" value="1"/>
</dbReference>
<dbReference type="EMBL" id="CP007152">
    <property type="protein sequence ID" value="AHI31574.1"/>
    <property type="molecule type" value="Genomic_DNA"/>
</dbReference>
<keyword evidence="3" id="KW-0444">Lipid biosynthesis</keyword>
<evidence type="ECO:0000256" key="4">
    <source>
        <dbReference type="ARBA" id="ARBA00022679"/>
    </source>
</evidence>
<keyword evidence="4 10" id="KW-0808">Transferase</keyword>
<dbReference type="InterPro" id="IPR000794">
    <property type="entry name" value="Beta-ketoacyl_synthase"/>
</dbReference>
<dbReference type="CDD" id="cd00834">
    <property type="entry name" value="KAS_I_II"/>
    <property type="match status" value="1"/>
</dbReference>
<evidence type="ECO:0000259" key="11">
    <source>
        <dbReference type="PROSITE" id="PS52004"/>
    </source>
</evidence>
<dbReference type="InterPro" id="IPR018201">
    <property type="entry name" value="Ketoacyl_synth_AS"/>
</dbReference>
<dbReference type="InterPro" id="IPR017568">
    <property type="entry name" value="3-oxoacyl-ACP_synth-2"/>
</dbReference>
<dbReference type="Proteomes" id="UP000035081">
    <property type="component" value="Chromosome"/>
</dbReference>
<dbReference type="InterPro" id="IPR014031">
    <property type="entry name" value="Ketoacyl_synth_C"/>
</dbReference>
<dbReference type="PANTHER" id="PTHR11712">
    <property type="entry name" value="POLYKETIDE SYNTHASE-RELATED"/>
    <property type="match status" value="1"/>
</dbReference>
<dbReference type="FunFam" id="3.40.47.10:FF:000009">
    <property type="entry name" value="3-oxoacyl-[acyl-carrier-protein] synthase 2"/>
    <property type="match status" value="1"/>
</dbReference>
<dbReference type="PROSITE" id="PS00606">
    <property type="entry name" value="KS3_1"/>
    <property type="match status" value="1"/>
</dbReference>
<dbReference type="InterPro" id="IPR020841">
    <property type="entry name" value="PKS_Beta-ketoAc_synthase_dom"/>
</dbReference>
<keyword evidence="6" id="KW-0443">Lipid metabolism</keyword>
<evidence type="ECO:0000313" key="12">
    <source>
        <dbReference type="EMBL" id="AHI31574.1"/>
    </source>
</evidence>
<dbReference type="EC" id="2.3.1.179" evidence="9"/>
<evidence type="ECO:0000313" key="13">
    <source>
        <dbReference type="Proteomes" id="UP000035081"/>
    </source>
</evidence>
<proteinExistence type="inferred from homology"/>
<dbReference type="GO" id="GO:0006633">
    <property type="term" value="P:fatty acid biosynthetic process"/>
    <property type="evidence" value="ECO:0007669"/>
    <property type="project" value="UniProtKB-UniRule"/>
</dbReference>
<dbReference type="AlphaFoldDB" id="W5YRR2"/>
<evidence type="ECO:0000256" key="10">
    <source>
        <dbReference type="RuleBase" id="RU003694"/>
    </source>
</evidence>
<dbReference type="InterPro" id="IPR043131">
    <property type="entry name" value="BCAT-like_N"/>
</dbReference>
<feature type="domain" description="Ketosynthase family 3 (KS3)" evidence="11">
    <location>
        <begin position="3"/>
        <end position="412"/>
    </location>
</feature>
<dbReference type="SMART" id="SM00825">
    <property type="entry name" value="PKS_KS"/>
    <property type="match status" value="1"/>
</dbReference>
<dbReference type="KEGG" id="msr:AU15_10450"/>
<dbReference type="Gene3D" id="3.40.47.10">
    <property type="match status" value="1"/>
</dbReference>
<evidence type="ECO:0000256" key="2">
    <source>
        <dbReference type="ARBA" id="ARBA00008467"/>
    </source>
</evidence>
<dbReference type="InterPro" id="IPR014030">
    <property type="entry name" value="Ketoacyl_synth_N"/>
</dbReference>
<evidence type="ECO:0000256" key="7">
    <source>
        <dbReference type="ARBA" id="ARBA00023160"/>
    </source>
</evidence>
<dbReference type="PROSITE" id="PS52004">
    <property type="entry name" value="KS3_2"/>
    <property type="match status" value="1"/>
</dbReference>
<evidence type="ECO:0000256" key="3">
    <source>
        <dbReference type="ARBA" id="ARBA00022516"/>
    </source>
</evidence>
<keyword evidence="7" id="KW-0275">Fatty acid biosynthesis</keyword>
<dbReference type="Gene3D" id="3.30.470.10">
    <property type="match status" value="1"/>
</dbReference>
<evidence type="ECO:0000256" key="5">
    <source>
        <dbReference type="ARBA" id="ARBA00022832"/>
    </source>
</evidence>